<dbReference type="InterPro" id="IPR004648">
    <property type="entry name" value="Oligpept_transpt"/>
</dbReference>
<keyword evidence="4" id="KW-0812">Transmembrane</keyword>
<evidence type="ECO:0000256" key="4">
    <source>
        <dbReference type="ARBA" id="ARBA00022692"/>
    </source>
</evidence>
<evidence type="ECO:0000256" key="2">
    <source>
        <dbReference type="ARBA" id="ARBA00008807"/>
    </source>
</evidence>
<organism evidence="10 11">
    <name type="scientific">Botrytis byssoidea</name>
    <dbReference type="NCBI Taxonomy" id="139641"/>
    <lineage>
        <taxon>Eukaryota</taxon>
        <taxon>Fungi</taxon>
        <taxon>Dikarya</taxon>
        <taxon>Ascomycota</taxon>
        <taxon>Pezizomycotina</taxon>
        <taxon>Leotiomycetes</taxon>
        <taxon>Helotiales</taxon>
        <taxon>Sclerotiniaceae</taxon>
        <taxon>Botrytis</taxon>
    </lineage>
</organism>
<evidence type="ECO:0000313" key="11">
    <source>
        <dbReference type="Proteomes" id="UP000710849"/>
    </source>
</evidence>
<keyword evidence="6" id="KW-0653">Protein transport</keyword>
<dbReference type="RefSeq" id="XP_038731450.1">
    <property type="nucleotide sequence ID" value="XM_038877965.1"/>
</dbReference>
<keyword evidence="7" id="KW-1133">Transmembrane helix</keyword>
<evidence type="ECO:0000256" key="8">
    <source>
        <dbReference type="ARBA" id="ARBA00023136"/>
    </source>
</evidence>
<name>A0A9P5LX98_9HELO</name>
<dbReference type="AlphaFoldDB" id="A0A9P5LX98"/>
<dbReference type="Pfam" id="PF03169">
    <property type="entry name" value="OPT"/>
    <property type="match status" value="1"/>
</dbReference>
<comment type="caution">
    <text evidence="10">The sequence shown here is derived from an EMBL/GenBank/DDBJ whole genome shotgun (WGS) entry which is preliminary data.</text>
</comment>
<dbReference type="PANTHER" id="PTHR22601">
    <property type="entry name" value="ISP4 LIKE PROTEIN"/>
    <property type="match status" value="1"/>
</dbReference>
<comment type="similarity">
    <text evidence="2">Belongs to the oligopeptide OPT transporter family.</text>
</comment>
<dbReference type="GO" id="GO:0015031">
    <property type="term" value="P:protein transport"/>
    <property type="evidence" value="ECO:0007669"/>
    <property type="project" value="UniProtKB-KW"/>
</dbReference>
<evidence type="ECO:0000256" key="9">
    <source>
        <dbReference type="SAM" id="MobiDB-lite"/>
    </source>
</evidence>
<dbReference type="GeneID" id="62151039"/>
<dbReference type="Proteomes" id="UP000710849">
    <property type="component" value="Unassembled WGS sequence"/>
</dbReference>
<sequence>MDTINVHPVGGDSASQISTESPISDKKAADVEIEAIDSNDFQDISDEKIIVPGENDVFIDSRLKDYPIPLVAKTVDLHSDPRWKPQWKVEERFNPTLICFGATWFPVYQTTNLMTSAAVSTFFMGYVYRYHPVWFRKYNYLLGVGLDCGTQLMQTVMVFRLNLPNAAFPNWWGNNAMAIDRCFAPENIPVNAVG</sequence>
<comment type="subcellular location">
    <subcellularLocation>
        <location evidence="1">Membrane</location>
        <topology evidence="1">Multi-pass membrane protein</topology>
    </subcellularLocation>
</comment>
<keyword evidence="5" id="KW-0571">Peptide transport</keyword>
<evidence type="ECO:0000313" key="10">
    <source>
        <dbReference type="EMBL" id="KAF7939370.1"/>
    </source>
</evidence>
<feature type="region of interest" description="Disordered" evidence="9">
    <location>
        <begin position="1"/>
        <end position="23"/>
    </location>
</feature>
<keyword evidence="3" id="KW-0813">Transport</keyword>
<protein>
    <submittedName>
        <fullName evidence="10">Uncharacterized protein</fullName>
    </submittedName>
</protein>
<reference evidence="10 11" key="1">
    <citation type="journal article" date="2020" name="Genome Biol. Evol.">
        <title>Comparative genomics of Sclerotiniaceae.</title>
        <authorList>
            <person name="Valero Jimenez C.A."/>
            <person name="Steentjes M."/>
            <person name="Scholten O.E."/>
            <person name="Van Kan J.A.L."/>
        </authorList>
    </citation>
    <scope>NUCLEOTIDE SEQUENCE [LARGE SCALE GENOMIC DNA]</scope>
    <source>
        <strain evidence="10 11">MUCL 94</strain>
    </source>
</reference>
<keyword evidence="11" id="KW-1185">Reference proteome</keyword>
<dbReference type="GO" id="GO:0035673">
    <property type="term" value="F:oligopeptide transmembrane transporter activity"/>
    <property type="evidence" value="ECO:0007669"/>
    <property type="project" value="InterPro"/>
</dbReference>
<evidence type="ECO:0000256" key="5">
    <source>
        <dbReference type="ARBA" id="ARBA00022856"/>
    </source>
</evidence>
<accession>A0A9P5LX98</accession>
<proteinExistence type="inferred from homology"/>
<evidence type="ECO:0000256" key="7">
    <source>
        <dbReference type="ARBA" id="ARBA00022989"/>
    </source>
</evidence>
<gene>
    <name evidence="10" type="ORF">EAE97_007450</name>
</gene>
<keyword evidence="8" id="KW-0472">Membrane</keyword>
<dbReference type="InterPro" id="IPR004813">
    <property type="entry name" value="OPT"/>
</dbReference>
<feature type="compositionally biased region" description="Polar residues" evidence="9">
    <location>
        <begin position="13"/>
        <end position="22"/>
    </location>
</feature>
<dbReference type="GO" id="GO:0016020">
    <property type="term" value="C:membrane"/>
    <property type="evidence" value="ECO:0007669"/>
    <property type="project" value="UniProtKB-SubCell"/>
</dbReference>
<evidence type="ECO:0000256" key="3">
    <source>
        <dbReference type="ARBA" id="ARBA00022448"/>
    </source>
</evidence>
<evidence type="ECO:0000256" key="6">
    <source>
        <dbReference type="ARBA" id="ARBA00022927"/>
    </source>
</evidence>
<evidence type="ECO:0000256" key="1">
    <source>
        <dbReference type="ARBA" id="ARBA00004141"/>
    </source>
</evidence>
<dbReference type="EMBL" id="RCSW01000014">
    <property type="protein sequence ID" value="KAF7939370.1"/>
    <property type="molecule type" value="Genomic_DNA"/>
</dbReference>